<comment type="pathway">
    <text evidence="1">Carotenoid biosynthesis; phytoene biosynthesis.</text>
</comment>
<dbReference type="GO" id="GO:0051996">
    <property type="term" value="F:squalene synthase [NAD(P)H] activity"/>
    <property type="evidence" value="ECO:0007669"/>
    <property type="project" value="InterPro"/>
</dbReference>
<dbReference type="SFLD" id="SFLDG01212">
    <property type="entry name" value="Phytoene_synthase_like"/>
    <property type="match status" value="1"/>
</dbReference>
<evidence type="ECO:0000256" key="4">
    <source>
        <dbReference type="ARBA" id="ARBA00022746"/>
    </source>
</evidence>
<proteinExistence type="inferred from homology"/>
<dbReference type="PROSITE" id="PS01045">
    <property type="entry name" value="SQUALEN_PHYTOEN_SYN_2"/>
    <property type="match status" value="1"/>
</dbReference>
<name>A0A7W8QI99_9ACTN</name>
<gene>
    <name evidence="6" type="ORF">HDA36_001071</name>
</gene>
<comment type="caution">
    <text evidence="6">The sequence shown here is derived from an EMBL/GenBank/DDBJ whole genome shotgun (WGS) entry which is preliminary data.</text>
</comment>
<reference evidence="6 7" key="1">
    <citation type="submission" date="2020-08" db="EMBL/GenBank/DDBJ databases">
        <title>Sequencing the genomes of 1000 actinobacteria strains.</title>
        <authorList>
            <person name="Klenk H.-P."/>
        </authorList>
    </citation>
    <scope>NUCLEOTIDE SEQUENCE [LARGE SCALE GENOMIC DNA]</scope>
    <source>
        <strain evidence="6 7">DSM 44551</strain>
    </source>
</reference>
<keyword evidence="3 6" id="KW-0808">Transferase</keyword>
<dbReference type="SFLD" id="SFLDS00005">
    <property type="entry name" value="Isoprenoid_Synthase_Type_I"/>
    <property type="match status" value="1"/>
</dbReference>
<dbReference type="InterPro" id="IPR019845">
    <property type="entry name" value="Squalene/phytoene_synthase_CS"/>
</dbReference>
<evidence type="ECO:0000313" key="6">
    <source>
        <dbReference type="EMBL" id="MBB5430987.1"/>
    </source>
</evidence>
<dbReference type="UniPathway" id="UPA00799"/>
<dbReference type="Proteomes" id="UP000572635">
    <property type="component" value="Unassembled WGS sequence"/>
</dbReference>
<dbReference type="InterPro" id="IPR008949">
    <property type="entry name" value="Isoprenoid_synthase_dom_sf"/>
</dbReference>
<evidence type="ECO:0000256" key="3">
    <source>
        <dbReference type="ARBA" id="ARBA00022679"/>
    </source>
</evidence>
<dbReference type="InterPro" id="IPR002060">
    <property type="entry name" value="Squ/phyt_synthse"/>
</dbReference>
<dbReference type="GO" id="GO:0004311">
    <property type="term" value="F:geranylgeranyl diphosphate synthase activity"/>
    <property type="evidence" value="ECO:0007669"/>
    <property type="project" value="InterPro"/>
</dbReference>
<dbReference type="PANTHER" id="PTHR31480">
    <property type="entry name" value="BIFUNCTIONAL LYCOPENE CYCLASE/PHYTOENE SYNTHASE"/>
    <property type="match status" value="1"/>
</dbReference>
<dbReference type="RefSeq" id="WP_184389560.1">
    <property type="nucleotide sequence ID" value="NZ_BAAAJD010000225.1"/>
</dbReference>
<evidence type="ECO:0000256" key="1">
    <source>
        <dbReference type="ARBA" id="ARBA00004684"/>
    </source>
</evidence>
<comment type="cofactor">
    <cofactor evidence="5">
        <name>ATP</name>
        <dbReference type="ChEBI" id="CHEBI:30616"/>
    </cofactor>
</comment>
<comment type="similarity">
    <text evidence="2">Belongs to the phytoene/squalene synthase family.</text>
</comment>
<dbReference type="InterPro" id="IPR033904">
    <property type="entry name" value="Trans_IPPS_HH"/>
</dbReference>
<organism evidence="6 7">
    <name type="scientific">Nocardiopsis composta</name>
    <dbReference type="NCBI Taxonomy" id="157465"/>
    <lineage>
        <taxon>Bacteria</taxon>
        <taxon>Bacillati</taxon>
        <taxon>Actinomycetota</taxon>
        <taxon>Actinomycetes</taxon>
        <taxon>Streptosporangiales</taxon>
        <taxon>Nocardiopsidaceae</taxon>
        <taxon>Nocardiopsis</taxon>
    </lineage>
</organism>
<keyword evidence="4" id="KW-0125">Carotenoid biosynthesis</keyword>
<sequence>MTGVCAELDAAGITGAALRRDYARSRALHARHGRTYYLATRVLPAARRPAVHALYGFARWVDDLVDEPEPGRTPERSAAILDAVEQDLAAALSGGRAREAPVRALGDTARRYAIPEEYFTAFMGSMRADLTVTEYADYGELETYMYGSAAVIGLQVLPVLGTVVPRAEAEPHAAALGTAFQLTNFLRDLAEDLDRGRVYLPADVLARHGVDRGLLLRCRRTGVQDARVRRALAELAELNRGLYRQAEPGCAMLSPVARPCVEVALRLYRGILEEIERADCDVWSRRHRVARLRRACIAAPALTRALMARASAP</sequence>
<accession>A0A7W8QI99</accession>
<dbReference type="AlphaFoldDB" id="A0A7W8QI99"/>
<dbReference type="FunFam" id="1.10.600.10:FF:000020">
    <property type="entry name" value="Phytoene synthase"/>
    <property type="match status" value="1"/>
</dbReference>
<dbReference type="Pfam" id="PF00494">
    <property type="entry name" value="SQS_PSY"/>
    <property type="match status" value="1"/>
</dbReference>
<dbReference type="Gene3D" id="1.10.600.10">
    <property type="entry name" value="Farnesyl Diphosphate Synthase"/>
    <property type="match status" value="1"/>
</dbReference>
<evidence type="ECO:0000256" key="5">
    <source>
        <dbReference type="ARBA" id="ARBA00053028"/>
    </source>
</evidence>
<evidence type="ECO:0000256" key="2">
    <source>
        <dbReference type="ARBA" id="ARBA00006251"/>
    </source>
</evidence>
<dbReference type="InterPro" id="IPR044843">
    <property type="entry name" value="Trans_IPPS_bact-type"/>
</dbReference>
<dbReference type="EMBL" id="JACHDB010000001">
    <property type="protein sequence ID" value="MBB5430987.1"/>
    <property type="molecule type" value="Genomic_DNA"/>
</dbReference>
<keyword evidence="7" id="KW-1185">Reference proteome</keyword>
<dbReference type="SUPFAM" id="SSF48576">
    <property type="entry name" value="Terpenoid synthases"/>
    <property type="match status" value="1"/>
</dbReference>
<dbReference type="GO" id="GO:0016117">
    <property type="term" value="P:carotenoid biosynthetic process"/>
    <property type="evidence" value="ECO:0007669"/>
    <property type="project" value="UniProtKB-KW"/>
</dbReference>
<dbReference type="EC" id="2.5.1.32" evidence="6"/>
<dbReference type="SFLD" id="SFLDG01018">
    <property type="entry name" value="Squalene/Phytoene_Synthase_Lik"/>
    <property type="match status" value="1"/>
</dbReference>
<protein>
    <submittedName>
        <fullName evidence="6">Phytoene synthase</fullName>
        <ecNumber evidence="6">2.5.1.32</ecNumber>
    </submittedName>
</protein>
<dbReference type="CDD" id="cd00683">
    <property type="entry name" value="Trans_IPPS_HH"/>
    <property type="match status" value="1"/>
</dbReference>
<evidence type="ECO:0000313" key="7">
    <source>
        <dbReference type="Proteomes" id="UP000572635"/>
    </source>
</evidence>